<keyword evidence="3 7" id="KW-1133">Transmembrane helix</keyword>
<organism evidence="9 10">
    <name type="scientific">Epicoccum nigrum</name>
    <name type="common">Soil fungus</name>
    <name type="synonym">Epicoccum purpurascens</name>
    <dbReference type="NCBI Taxonomy" id="105696"/>
    <lineage>
        <taxon>Eukaryota</taxon>
        <taxon>Fungi</taxon>
        <taxon>Dikarya</taxon>
        <taxon>Ascomycota</taxon>
        <taxon>Pezizomycotina</taxon>
        <taxon>Dothideomycetes</taxon>
        <taxon>Pleosporomycetidae</taxon>
        <taxon>Pleosporales</taxon>
        <taxon>Pleosporineae</taxon>
        <taxon>Didymellaceae</taxon>
        <taxon>Epicoccum</taxon>
    </lineage>
</organism>
<dbReference type="EMBL" id="KZ107838">
    <property type="protein sequence ID" value="OSS54213.1"/>
    <property type="molecule type" value="Genomic_DNA"/>
</dbReference>
<feature type="transmembrane region" description="Helical" evidence="7">
    <location>
        <begin position="133"/>
        <end position="153"/>
    </location>
</feature>
<reference evidence="9 10" key="1">
    <citation type="journal article" date="2017" name="Genome Announc.">
        <title>Genome sequence of the saprophytic ascomycete Epicoccum nigrum ICMP 19927 strain isolated from New Zealand.</title>
        <authorList>
            <person name="Fokin M."/>
            <person name="Fleetwood D."/>
            <person name="Weir B.S."/>
            <person name="Villas-Boas S.G."/>
        </authorList>
    </citation>
    <scope>NUCLEOTIDE SEQUENCE [LARGE SCALE GENOMIC DNA]</scope>
    <source>
        <strain evidence="9 10">ICMP 19927</strain>
    </source>
</reference>
<evidence type="ECO:0000256" key="7">
    <source>
        <dbReference type="SAM" id="Phobius"/>
    </source>
</evidence>
<evidence type="ECO:0000256" key="4">
    <source>
        <dbReference type="ARBA" id="ARBA00023136"/>
    </source>
</evidence>
<dbReference type="InterPro" id="IPR052337">
    <property type="entry name" value="SAT4-like"/>
</dbReference>
<evidence type="ECO:0000313" key="10">
    <source>
        <dbReference type="Proteomes" id="UP000193240"/>
    </source>
</evidence>
<evidence type="ECO:0000256" key="6">
    <source>
        <dbReference type="SAM" id="MobiDB-lite"/>
    </source>
</evidence>
<dbReference type="InParanoid" id="A0A1Y2MDK4"/>
<feature type="transmembrane region" description="Helical" evidence="7">
    <location>
        <begin position="173"/>
        <end position="198"/>
    </location>
</feature>
<feature type="domain" description="Rhodopsin" evidence="8">
    <location>
        <begin position="38"/>
        <end position="273"/>
    </location>
</feature>
<dbReference type="AlphaFoldDB" id="A0A1Y2MDK4"/>
<comment type="similarity">
    <text evidence="5">Belongs to the SAT4 family.</text>
</comment>
<accession>A0A1Y2MDK4</accession>
<evidence type="ECO:0000256" key="2">
    <source>
        <dbReference type="ARBA" id="ARBA00022692"/>
    </source>
</evidence>
<dbReference type="Proteomes" id="UP000193240">
    <property type="component" value="Unassembled WGS sequence"/>
</dbReference>
<dbReference type="STRING" id="105696.A0A1Y2MDK4"/>
<dbReference type="GO" id="GO:0016020">
    <property type="term" value="C:membrane"/>
    <property type="evidence" value="ECO:0007669"/>
    <property type="project" value="UniProtKB-SubCell"/>
</dbReference>
<feature type="region of interest" description="Disordered" evidence="6">
    <location>
        <begin position="326"/>
        <end position="366"/>
    </location>
</feature>
<keyword evidence="10" id="KW-1185">Reference proteome</keyword>
<protein>
    <recommendedName>
        <fullName evidence="8">Rhodopsin domain-containing protein</fullName>
    </recommendedName>
</protein>
<gene>
    <name evidence="9" type="ORF">B5807_01826</name>
</gene>
<evidence type="ECO:0000256" key="5">
    <source>
        <dbReference type="ARBA" id="ARBA00038359"/>
    </source>
</evidence>
<evidence type="ECO:0000256" key="1">
    <source>
        <dbReference type="ARBA" id="ARBA00004141"/>
    </source>
</evidence>
<feature type="transmembrane region" description="Helical" evidence="7">
    <location>
        <begin position="103"/>
        <end position="121"/>
    </location>
</feature>
<evidence type="ECO:0000313" key="9">
    <source>
        <dbReference type="EMBL" id="OSS54213.1"/>
    </source>
</evidence>
<keyword evidence="4 7" id="KW-0472">Membrane</keyword>
<feature type="transmembrane region" description="Helical" evidence="7">
    <location>
        <begin position="210"/>
        <end position="230"/>
    </location>
</feature>
<dbReference type="OMA" id="HCASQNV"/>
<dbReference type="InterPro" id="IPR049326">
    <property type="entry name" value="Rhodopsin_dom_fungi"/>
</dbReference>
<keyword evidence="2 7" id="KW-0812">Transmembrane</keyword>
<name>A0A1Y2MDK4_EPING</name>
<evidence type="ECO:0000256" key="3">
    <source>
        <dbReference type="ARBA" id="ARBA00022989"/>
    </source>
</evidence>
<proteinExistence type="inferred from homology"/>
<feature type="transmembrane region" description="Helical" evidence="7">
    <location>
        <begin position="12"/>
        <end position="38"/>
    </location>
</feature>
<comment type="subcellular location">
    <subcellularLocation>
        <location evidence="1">Membrane</location>
        <topology evidence="1">Multi-pass membrane protein</topology>
    </subcellularLocation>
</comment>
<evidence type="ECO:0000259" key="8">
    <source>
        <dbReference type="Pfam" id="PF20684"/>
    </source>
</evidence>
<feature type="transmembrane region" description="Helical" evidence="7">
    <location>
        <begin position="50"/>
        <end position="72"/>
    </location>
</feature>
<dbReference type="PANTHER" id="PTHR33048">
    <property type="entry name" value="PTH11-LIKE INTEGRAL MEMBRANE PROTEIN (AFU_ORTHOLOGUE AFUA_5G11245)"/>
    <property type="match status" value="1"/>
</dbReference>
<feature type="transmembrane region" description="Helical" evidence="7">
    <location>
        <begin position="250"/>
        <end position="272"/>
    </location>
</feature>
<dbReference type="Pfam" id="PF20684">
    <property type="entry name" value="Fung_rhodopsin"/>
    <property type="match status" value="1"/>
</dbReference>
<sequence>MLATDPLTKTNIFTFPIVTQQLAASFFLVGFATILVALRFVARRVRKTKVWWDDVAAVVSLAFTYGMLAMHITYANHGMRYHITELPIANSIFIAKQLVAYQAVYYAAMASVKLSYLWFYLRIFPQPDFRKWIWGCMGLVAGYWLGSMLQIFLICTPFEMNWNPAIPGHCASYNVAFVTIGVFNMITDLIIMLLPIPFLRRIQMAIGTKIGLIAIFSIGLFVTAITIIRINVLLNVDFTDLSYSMHHAAFWSVAEPAVAIINCCIATLRPLLKLISPSRLWSSNKGDTEDRAGYSGSLSGRKPSKPKFGIEHDEYPLTCIEEEISTTSLTKAPDNRQESQPAKIEMNGLGRTGDGHRTAEATQSVP</sequence>
<feature type="region of interest" description="Disordered" evidence="6">
    <location>
        <begin position="285"/>
        <end position="308"/>
    </location>
</feature>
<dbReference type="PANTHER" id="PTHR33048:SF161">
    <property type="entry name" value="INTEGRAL MEMBRANE PROTEIN"/>
    <property type="match status" value="1"/>
</dbReference>